<feature type="binding site" evidence="9">
    <location>
        <position position="129"/>
    </location>
    <ligand>
        <name>L-glutamate</name>
        <dbReference type="ChEBI" id="CHEBI:29985"/>
    </ligand>
</feature>
<evidence type="ECO:0000313" key="15">
    <source>
        <dbReference type="EMBL" id="EFX66310.1"/>
    </source>
</evidence>
<sequence length="473" mass="53361">MPFRHAMILLMVLGISCSLAAIGSSLAVSRYEKSTNLNGIPLKFAATHFPPHNILTLMPNGNYTDIGSTPLYFAWLAEKLNFTISYDYLPNEITKSQYGNLGDIALVLKVVQDKKFDGSSRFIIASSERMKTTDFAIFMWAESLAMVVPLPGEEHRIFAFVHPFQSTVWLLIFIAGFTIVVFMTLFSAIDCNFFSSPETSVCITRKCTINGWFTYYLMYIINTMTNQGNAISLRRLSFRILVGVWVLVATVLVNSYSGTVISYLTIPNMKPPINTFEDLVASEDVELILLADTMTKKQIMEATRGAQKILGDDIRAHPDRILNSIEEATVRLKTERYAFGNSQSFSNSFIASQFQENGKCRFKTSDPYSMTMFYSMPLQKDSKYTPIFKYALMELWETGLPEYWVKNSMLRAPKCFEKTKLRRTAIPKPIGLDDLAGAFFVLGVGVGLAVFFFLVENMIRFISLAKSTATQKQ</sequence>
<keyword evidence="3" id="KW-1003">Cell membrane</keyword>
<keyword evidence="6 12" id="KW-0472">Membrane</keyword>
<evidence type="ECO:0000256" key="11">
    <source>
        <dbReference type="PIRSR" id="PIRSR601508-3"/>
    </source>
</evidence>
<dbReference type="Pfam" id="PF00060">
    <property type="entry name" value="Lig_chan"/>
    <property type="match status" value="1"/>
</dbReference>
<comment type="subcellular location">
    <subcellularLocation>
        <location evidence="1">Cell membrane</location>
        <topology evidence="1">Multi-pass membrane protein</topology>
    </subcellularLocation>
</comment>
<feature type="transmembrane region" description="Helical" evidence="12">
    <location>
        <begin position="240"/>
        <end position="264"/>
    </location>
</feature>
<feature type="domain" description="Ionotropic glutamate receptor C-terminal" evidence="14">
    <location>
        <begin position="166"/>
        <end position="446"/>
    </location>
</feature>
<dbReference type="InParanoid" id="E9HPN3"/>
<keyword evidence="7" id="KW-0675">Receptor</keyword>
<evidence type="ECO:0000256" key="3">
    <source>
        <dbReference type="ARBA" id="ARBA00022475"/>
    </source>
</evidence>
<feature type="chain" id="PRO_5003242059" description="Ionotropic glutamate receptor C-terminal domain-containing protein" evidence="13">
    <location>
        <begin position="21"/>
        <end position="473"/>
    </location>
</feature>
<feature type="signal peptide" evidence="13">
    <location>
        <begin position="1"/>
        <end position="20"/>
    </location>
</feature>
<dbReference type="GO" id="GO:0050906">
    <property type="term" value="P:detection of stimulus involved in sensory perception"/>
    <property type="evidence" value="ECO:0007669"/>
    <property type="project" value="UniProtKB-ARBA"/>
</dbReference>
<evidence type="ECO:0000256" key="6">
    <source>
        <dbReference type="ARBA" id="ARBA00023136"/>
    </source>
</evidence>
<evidence type="ECO:0000256" key="10">
    <source>
        <dbReference type="PIRSR" id="PIRSR601508-2"/>
    </source>
</evidence>
<feature type="disulfide bond" evidence="11">
    <location>
        <begin position="360"/>
        <end position="415"/>
    </location>
</feature>
<evidence type="ECO:0000256" key="7">
    <source>
        <dbReference type="ARBA" id="ARBA00023170"/>
    </source>
</evidence>
<protein>
    <recommendedName>
        <fullName evidence="14">Ionotropic glutamate receptor C-terminal domain-containing protein</fullName>
    </recommendedName>
</protein>
<dbReference type="PANTHER" id="PTHR42643">
    <property type="entry name" value="IONOTROPIC RECEPTOR 20A-RELATED"/>
    <property type="match status" value="1"/>
</dbReference>
<dbReference type="PRINTS" id="PR00177">
    <property type="entry name" value="NMDARECEPTOR"/>
</dbReference>
<dbReference type="PROSITE" id="PS51257">
    <property type="entry name" value="PROKAR_LIPOPROTEIN"/>
    <property type="match status" value="1"/>
</dbReference>
<dbReference type="eggNOG" id="KOG1052">
    <property type="taxonomic scope" value="Eukaryota"/>
</dbReference>
<dbReference type="PhylomeDB" id="E9HPN3"/>
<keyword evidence="13" id="KW-0732">Signal</keyword>
<evidence type="ECO:0000256" key="4">
    <source>
        <dbReference type="ARBA" id="ARBA00022692"/>
    </source>
</evidence>
<keyword evidence="11" id="KW-1015">Disulfide bond</keyword>
<gene>
    <name evidence="15" type="ORF">DAPPUDRAFT_332323</name>
</gene>
<evidence type="ECO:0000256" key="2">
    <source>
        <dbReference type="ARBA" id="ARBA00008685"/>
    </source>
</evidence>
<reference evidence="15 16" key="1">
    <citation type="journal article" date="2011" name="Science">
        <title>The ecoresponsive genome of Daphnia pulex.</title>
        <authorList>
            <person name="Colbourne J.K."/>
            <person name="Pfrender M.E."/>
            <person name="Gilbert D."/>
            <person name="Thomas W.K."/>
            <person name="Tucker A."/>
            <person name="Oakley T.H."/>
            <person name="Tokishita S."/>
            <person name="Aerts A."/>
            <person name="Arnold G.J."/>
            <person name="Basu M.K."/>
            <person name="Bauer D.J."/>
            <person name="Caceres C.E."/>
            <person name="Carmel L."/>
            <person name="Casola C."/>
            <person name="Choi J.H."/>
            <person name="Detter J.C."/>
            <person name="Dong Q."/>
            <person name="Dusheyko S."/>
            <person name="Eads B.D."/>
            <person name="Frohlich T."/>
            <person name="Geiler-Samerotte K.A."/>
            <person name="Gerlach D."/>
            <person name="Hatcher P."/>
            <person name="Jogdeo S."/>
            <person name="Krijgsveld J."/>
            <person name="Kriventseva E.V."/>
            <person name="Kultz D."/>
            <person name="Laforsch C."/>
            <person name="Lindquist E."/>
            <person name="Lopez J."/>
            <person name="Manak J.R."/>
            <person name="Muller J."/>
            <person name="Pangilinan J."/>
            <person name="Patwardhan R.P."/>
            <person name="Pitluck S."/>
            <person name="Pritham E.J."/>
            <person name="Rechtsteiner A."/>
            <person name="Rho M."/>
            <person name="Rogozin I.B."/>
            <person name="Sakarya O."/>
            <person name="Salamov A."/>
            <person name="Schaack S."/>
            <person name="Shapiro H."/>
            <person name="Shiga Y."/>
            <person name="Skalitzky C."/>
            <person name="Smith Z."/>
            <person name="Souvorov A."/>
            <person name="Sung W."/>
            <person name="Tang Z."/>
            <person name="Tsuchiya D."/>
            <person name="Tu H."/>
            <person name="Vos H."/>
            <person name="Wang M."/>
            <person name="Wolf Y.I."/>
            <person name="Yamagata H."/>
            <person name="Yamada T."/>
            <person name="Ye Y."/>
            <person name="Shaw J.R."/>
            <person name="Andrews J."/>
            <person name="Crease T.J."/>
            <person name="Tang H."/>
            <person name="Lucas S.M."/>
            <person name="Robertson H.M."/>
            <person name="Bork P."/>
            <person name="Koonin E.V."/>
            <person name="Zdobnov E.M."/>
            <person name="Grigoriev I.V."/>
            <person name="Lynch M."/>
            <person name="Boore J.L."/>
        </authorList>
    </citation>
    <scope>NUCLEOTIDE SEQUENCE [LARGE SCALE GENOMIC DNA]</scope>
</reference>
<dbReference type="OrthoDB" id="5984008at2759"/>
<accession>E9HPN3</accession>
<dbReference type="KEGG" id="dpx:DAPPUDRAFT_332323"/>
<dbReference type="GO" id="GO:0038023">
    <property type="term" value="F:signaling receptor activity"/>
    <property type="evidence" value="ECO:0007669"/>
    <property type="project" value="InterPro"/>
</dbReference>
<feature type="binding site" evidence="9">
    <location>
        <position position="295"/>
    </location>
    <ligand>
        <name>L-glutamate</name>
        <dbReference type="ChEBI" id="CHEBI:29985"/>
    </ligand>
</feature>
<dbReference type="GO" id="GO:0005886">
    <property type="term" value="C:plasma membrane"/>
    <property type="evidence" value="ECO:0007669"/>
    <property type="project" value="UniProtKB-SubCell"/>
</dbReference>
<dbReference type="PANTHER" id="PTHR42643:SF24">
    <property type="entry name" value="IONOTROPIC RECEPTOR 60A"/>
    <property type="match status" value="1"/>
</dbReference>
<dbReference type="HOGENOM" id="CLU_007257_4_0_1"/>
<proteinExistence type="inferred from homology"/>
<dbReference type="OMA" id="FRDEHMR"/>
<feature type="site" description="Crucial to convey clamshell closure to channel opening" evidence="10">
    <location>
        <position position="273"/>
    </location>
</feature>
<dbReference type="InterPro" id="IPR001508">
    <property type="entry name" value="Iono_Glu_rcpt_met"/>
</dbReference>
<evidence type="ECO:0000259" key="14">
    <source>
        <dbReference type="Pfam" id="PF00060"/>
    </source>
</evidence>
<dbReference type="Proteomes" id="UP000000305">
    <property type="component" value="Unassembled WGS sequence"/>
</dbReference>
<evidence type="ECO:0000256" key="1">
    <source>
        <dbReference type="ARBA" id="ARBA00004651"/>
    </source>
</evidence>
<feature type="transmembrane region" description="Helical" evidence="12">
    <location>
        <begin position="168"/>
        <end position="189"/>
    </location>
</feature>
<comment type="similarity">
    <text evidence="2">Belongs to the glutamate-gated ion channel (TC 1.A.10.1) family.</text>
</comment>
<dbReference type="Gene3D" id="1.10.287.70">
    <property type="match status" value="1"/>
</dbReference>
<keyword evidence="16" id="KW-1185">Reference proteome</keyword>
<evidence type="ECO:0000256" key="9">
    <source>
        <dbReference type="PIRSR" id="PIRSR601508-1"/>
    </source>
</evidence>
<dbReference type="InterPro" id="IPR052192">
    <property type="entry name" value="Insect_Ionotropic_Sensory_Rcpt"/>
</dbReference>
<keyword evidence="4 12" id="KW-0812">Transmembrane</keyword>
<organism evidence="15 16">
    <name type="scientific">Daphnia pulex</name>
    <name type="common">Water flea</name>
    <dbReference type="NCBI Taxonomy" id="6669"/>
    <lineage>
        <taxon>Eukaryota</taxon>
        <taxon>Metazoa</taxon>
        <taxon>Ecdysozoa</taxon>
        <taxon>Arthropoda</taxon>
        <taxon>Crustacea</taxon>
        <taxon>Branchiopoda</taxon>
        <taxon>Diplostraca</taxon>
        <taxon>Cladocera</taxon>
        <taxon>Anomopoda</taxon>
        <taxon>Daphniidae</taxon>
        <taxon>Daphnia</taxon>
    </lineage>
</organism>
<name>E9HPN3_DAPPU</name>
<evidence type="ECO:0000256" key="13">
    <source>
        <dbReference type="SAM" id="SignalP"/>
    </source>
</evidence>
<dbReference type="FunFam" id="1.10.287.70:FF:000211">
    <property type="entry name" value="Uncharacterized protein"/>
    <property type="match status" value="1"/>
</dbReference>
<dbReference type="FunCoup" id="E9HPN3">
    <property type="interactions" value="63"/>
</dbReference>
<evidence type="ECO:0000256" key="5">
    <source>
        <dbReference type="ARBA" id="ARBA00022989"/>
    </source>
</evidence>
<evidence type="ECO:0000256" key="8">
    <source>
        <dbReference type="ARBA" id="ARBA00023180"/>
    </source>
</evidence>
<dbReference type="EMBL" id="GL732708">
    <property type="protein sequence ID" value="EFX66310.1"/>
    <property type="molecule type" value="Genomic_DNA"/>
</dbReference>
<evidence type="ECO:0000313" key="16">
    <source>
        <dbReference type="Proteomes" id="UP000000305"/>
    </source>
</evidence>
<dbReference type="AlphaFoldDB" id="E9HPN3"/>
<dbReference type="InterPro" id="IPR001320">
    <property type="entry name" value="Iontro_rcpt_C"/>
</dbReference>
<dbReference type="SUPFAM" id="SSF53850">
    <property type="entry name" value="Periplasmic binding protein-like II"/>
    <property type="match status" value="1"/>
</dbReference>
<dbReference type="GO" id="GO:0015276">
    <property type="term" value="F:ligand-gated monoatomic ion channel activity"/>
    <property type="evidence" value="ECO:0007669"/>
    <property type="project" value="InterPro"/>
</dbReference>
<feature type="transmembrane region" description="Helical" evidence="12">
    <location>
        <begin position="435"/>
        <end position="455"/>
    </location>
</feature>
<keyword evidence="5 12" id="KW-1133">Transmembrane helix</keyword>
<keyword evidence="8" id="KW-0325">Glycoprotein</keyword>
<evidence type="ECO:0000256" key="12">
    <source>
        <dbReference type="SAM" id="Phobius"/>
    </source>
</evidence>